<reference evidence="1" key="2">
    <citation type="submission" date="2019-09" db="EMBL/GenBank/DDBJ databases">
        <authorList>
            <person name="Ashton P.M."/>
            <person name="Dallman T."/>
            <person name="Nair S."/>
            <person name="De Pinna E."/>
            <person name="Peters T."/>
            <person name="Grant K."/>
        </authorList>
    </citation>
    <scope>NUCLEOTIDE SEQUENCE</scope>
    <source>
        <strain evidence="2">795075</strain>
        <strain evidence="1">797592</strain>
    </source>
</reference>
<dbReference type="EMBL" id="AAKFHN010000013">
    <property type="protein sequence ID" value="ECR2777552.1"/>
    <property type="molecule type" value="Genomic_DNA"/>
</dbReference>
<protein>
    <submittedName>
        <fullName evidence="3">Uncharacterized protein</fullName>
    </submittedName>
</protein>
<name>A0A3Y5RQ18_SALET</name>
<reference evidence="3" key="1">
    <citation type="journal article" date="2018" name="Genome Biol.">
        <title>SKESA: strategic k-mer extension for scrupulous assemblies.</title>
        <authorList>
            <person name="Souvorov A."/>
            <person name="Agarwala R."/>
            <person name="Lipman D.J."/>
        </authorList>
    </citation>
    <scope>NUCLEOTIDE SEQUENCE</scope>
    <source>
        <strain evidence="3">Salmonella enterica</strain>
    </source>
</reference>
<dbReference type="EMBL" id="DAAFWG010000012">
    <property type="protein sequence ID" value="HAB1692710.1"/>
    <property type="molecule type" value="Genomic_DNA"/>
</dbReference>
<sequence>MKTTYSYDFQYLCKGDMRPLDDGDIVGCSSEDNTLLMLPNVGDYVDITNKEGRESFGGKVKTRLFRYTRVSEDHVICNINIVVEEVEDSVWATLVKE</sequence>
<organism evidence="3">
    <name type="scientific">Salmonella enterica I</name>
    <dbReference type="NCBI Taxonomy" id="59201"/>
    <lineage>
        <taxon>Bacteria</taxon>
        <taxon>Pseudomonadati</taxon>
        <taxon>Pseudomonadota</taxon>
        <taxon>Gammaproteobacteria</taxon>
        <taxon>Enterobacterales</taxon>
        <taxon>Enterobacteriaceae</taxon>
        <taxon>Salmonella</taxon>
    </lineage>
</organism>
<evidence type="ECO:0000313" key="3">
    <source>
        <dbReference type="EMBL" id="HAB1692710.1"/>
    </source>
</evidence>
<reference evidence="3" key="3">
    <citation type="submission" date="2019-10" db="EMBL/GenBank/DDBJ databases">
        <authorList>
            <consortium name="NCBI Pathogen Detection Project"/>
        </authorList>
    </citation>
    <scope>NUCLEOTIDE SEQUENCE</scope>
    <source>
        <strain evidence="3">Salmonella enterica</strain>
    </source>
</reference>
<evidence type="ECO:0000313" key="1">
    <source>
        <dbReference type="EMBL" id="ECR2777552.1"/>
    </source>
</evidence>
<dbReference type="AlphaFoldDB" id="A0A3Y5RQ18"/>
<proteinExistence type="predicted"/>
<evidence type="ECO:0000313" key="2">
    <source>
        <dbReference type="EMBL" id="ECR3265070.1"/>
    </source>
</evidence>
<comment type="caution">
    <text evidence="3">The sequence shown here is derived from an EMBL/GenBank/DDBJ whole genome shotgun (WGS) entry which is preliminary data.</text>
</comment>
<gene>
    <name evidence="2" type="ORF">F1J33_23250</name>
    <name evidence="1" type="ORF">F1J90_15005</name>
    <name evidence="3" type="ORF">GBY27_19790</name>
</gene>
<accession>A0A3Y5RQ18</accession>
<dbReference type="EMBL" id="AAKFQZ010000040">
    <property type="protein sequence ID" value="ECR3265070.1"/>
    <property type="molecule type" value="Genomic_DNA"/>
</dbReference>